<feature type="transmembrane region" description="Helical" evidence="8">
    <location>
        <begin position="235"/>
        <end position="256"/>
    </location>
</feature>
<keyword evidence="5 8" id="KW-0812">Transmembrane</keyword>
<feature type="transmembrane region" description="Helical" evidence="8">
    <location>
        <begin position="210"/>
        <end position="229"/>
    </location>
</feature>
<evidence type="ECO:0000256" key="4">
    <source>
        <dbReference type="ARBA" id="ARBA00022475"/>
    </source>
</evidence>
<evidence type="ECO:0000256" key="1">
    <source>
        <dbReference type="ARBA" id="ARBA00004651"/>
    </source>
</evidence>
<protein>
    <recommendedName>
        <fullName evidence="8">Probable membrane transporter protein</fullName>
    </recommendedName>
</protein>
<keyword evidence="4 8" id="KW-1003">Cell membrane</keyword>
<dbReference type="InterPro" id="IPR002781">
    <property type="entry name" value="TM_pro_TauE-like"/>
</dbReference>
<keyword evidence="6 8" id="KW-1133">Transmembrane helix</keyword>
<dbReference type="PANTHER" id="PTHR30269:SF37">
    <property type="entry name" value="MEMBRANE TRANSPORTER PROTEIN"/>
    <property type="match status" value="1"/>
</dbReference>
<reference evidence="10" key="1">
    <citation type="submission" date="2010-12" db="EMBL/GenBank/DDBJ databases">
        <title>Complete sequence of Desulfovibrio aespoeensis Aspo-2.</title>
        <authorList>
            <consortium name="US DOE Joint Genome Institute"/>
            <person name="Lucas S."/>
            <person name="Copeland A."/>
            <person name="Lapidus A."/>
            <person name="Cheng J.-F."/>
            <person name="Goodwin L."/>
            <person name="Pitluck S."/>
            <person name="Chertkov O."/>
            <person name="Misra M."/>
            <person name="Detter J.C."/>
            <person name="Han C."/>
            <person name="Tapia R."/>
            <person name="Land M."/>
            <person name="Hauser L."/>
            <person name="Kyrpides N."/>
            <person name="Ivanova N."/>
            <person name="Ovchinnikova G."/>
            <person name="Pedersen K."/>
            <person name="Jagevall S."/>
            <person name="Hazen T."/>
            <person name="Woyke T."/>
        </authorList>
    </citation>
    <scope>NUCLEOTIDE SEQUENCE [LARGE SCALE GENOMIC DNA]</scope>
    <source>
        <strain evidence="10">ATCC 700646 / DSM 10631 / Aspo-2</strain>
    </source>
</reference>
<dbReference type="KEGG" id="das:Daes_2568"/>
<dbReference type="OrthoDB" id="8480055at2"/>
<feature type="transmembrane region" description="Helical" evidence="8">
    <location>
        <begin position="68"/>
        <end position="88"/>
    </location>
</feature>
<keyword evidence="10" id="KW-1185">Reference proteome</keyword>
<dbReference type="InterPro" id="IPR052017">
    <property type="entry name" value="TSUP"/>
</dbReference>
<proteinExistence type="inferred from homology"/>
<keyword evidence="7 8" id="KW-0472">Membrane</keyword>
<reference evidence="9 10" key="2">
    <citation type="journal article" date="2014" name="Genome Announc.">
        <title>Complete Genome Sequence of the Subsurface, Mesophilic Sulfate-Reducing Bacterium Desulfovibrio aespoeensis Aspo-2.</title>
        <authorList>
            <person name="Pedersen K."/>
            <person name="Bengtsson A."/>
            <person name="Edlund J."/>
            <person name="Rabe L."/>
            <person name="Hazen T."/>
            <person name="Chakraborty R."/>
            <person name="Goodwin L."/>
            <person name="Shapiro N."/>
        </authorList>
    </citation>
    <scope>NUCLEOTIDE SEQUENCE [LARGE SCALE GENOMIC DNA]</scope>
    <source>
        <strain evidence="10">ATCC 700646 / DSM 10631 / Aspo-2</strain>
    </source>
</reference>
<evidence type="ECO:0000256" key="8">
    <source>
        <dbReference type="RuleBase" id="RU363041"/>
    </source>
</evidence>
<evidence type="ECO:0000313" key="9">
    <source>
        <dbReference type="EMBL" id="ADU63566.1"/>
    </source>
</evidence>
<dbReference type="STRING" id="643562.Daes_2568"/>
<dbReference type="Proteomes" id="UP000002191">
    <property type="component" value="Chromosome"/>
</dbReference>
<evidence type="ECO:0000256" key="7">
    <source>
        <dbReference type="ARBA" id="ARBA00023136"/>
    </source>
</evidence>
<dbReference type="eggNOG" id="COG0730">
    <property type="taxonomic scope" value="Bacteria"/>
</dbReference>
<dbReference type="AlphaFoldDB" id="E6VVK8"/>
<feature type="transmembrane region" description="Helical" evidence="8">
    <location>
        <begin position="29"/>
        <end position="48"/>
    </location>
</feature>
<dbReference type="RefSeq" id="WP_013515472.1">
    <property type="nucleotide sequence ID" value="NC_014844.1"/>
</dbReference>
<evidence type="ECO:0000313" key="10">
    <source>
        <dbReference type="Proteomes" id="UP000002191"/>
    </source>
</evidence>
<keyword evidence="3" id="KW-0813">Transport</keyword>
<dbReference type="EMBL" id="CP002431">
    <property type="protein sequence ID" value="ADU63566.1"/>
    <property type="molecule type" value="Genomic_DNA"/>
</dbReference>
<evidence type="ECO:0000256" key="6">
    <source>
        <dbReference type="ARBA" id="ARBA00022989"/>
    </source>
</evidence>
<evidence type="ECO:0000256" key="3">
    <source>
        <dbReference type="ARBA" id="ARBA00022448"/>
    </source>
</evidence>
<feature type="transmembrane region" description="Helical" evidence="8">
    <location>
        <begin position="108"/>
        <end position="125"/>
    </location>
</feature>
<dbReference type="PANTHER" id="PTHR30269">
    <property type="entry name" value="TRANSMEMBRANE PROTEIN YFCA"/>
    <property type="match status" value="1"/>
</dbReference>
<evidence type="ECO:0000256" key="5">
    <source>
        <dbReference type="ARBA" id="ARBA00022692"/>
    </source>
</evidence>
<dbReference type="Pfam" id="PF01925">
    <property type="entry name" value="TauE"/>
    <property type="match status" value="1"/>
</dbReference>
<comment type="similarity">
    <text evidence="2 8">Belongs to the 4-toluene sulfonate uptake permease (TSUP) (TC 2.A.102) family.</text>
</comment>
<name>E6VVK8_PSEA9</name>
<comment type="subcellular location">
    <subcellularLocation>
        <location evidence="1 8">Cell membrane</location>
        <topology evidence="1 8">Multi-pass membrane protein</topology>
    </subcellularLocation>
</comment>
<organism evidence="9 10">
    <name type="scientific">Pseudodesulfovibrio aespoeensis (strain ATCC 700646 / DSM 10631 / Aspo-2)</name>
    <name type="common">Desulfovibrio aespoeensis</name>
    <dbReference type="NCBI Taxonomy" id="643562"/>
    <lineage>
        <taxon>Bacteria</taxon>
        <taxon>Pseudomonadati</taxon>
        <taxon>Thermodesulfobacteriota</taxon>
        <taxon>Desulfovibrionia</taxon>
        <taxon>Desulfovibrionales</taxon>
        <taxon>Desulfovibrionaceae</taxon>
    </lineage>
</organism>
<dbReference type="GO" id="GO:0005886">
    <property type="term" value="C:plasma membrane"/>
    <property type="evidence" value="ECO:0007669"/>
    <property type="project" value="UniProtKB-SubCell"/>
</dbReference>
<feature type="transmembrane region" description="Helical" evidence="8">
    <location>
        <begin position="137"/>
        <end position="155"/>
    </location>
</feature>
<gene>
    <name evidence="9" type="ordered locus">Daes_2568</name>
</gene>
<sequence precursor="true">MDILVICLVSLAVSGLTLFSGFGLGTVLMPVMAVFFPIETAVAMTAVVHLANNAFKLLLFGRQADYRVVLRFGIPAFFASLAGAWLLIHVAGLPSLFRYELFGADFEVSPIKLLIGLLILFFACLEIRSKGSGYRFAPSWLPVGGAVSGFFGGLSGNQGAFRSAFLLGAGLSKEAFVATGVVLACVVDISRLSIYGGVAGSRLISDNLPLLAAATASAFAGSFAGSRLLKKVTLTTVRLLVSVLLLMLGAALSLGLI</sequence>
<evidence type="ECO:0000256" key="2">
    <source>
        <dbReference type="ARBA" id="ARBA00009142"/>
    </source>
</evidence>
<dbReference type="HOGENOM" id="CLU_1041015_0_0_7"/>
<accession>E6VVK8</accession>
<feature type="transmembrane region" description="Helical" evidence="8">
    <location>
        <begin position="175"/>
        <end position="198"/>
    </location>
</feature>